<dbReference type="OrthoDB" id="640249at2759"/>
<gene>
    <name evidence="3" type="ORF">NA56DRAFT_571831</name>
</gene>
<evidence type="ECO:0000313" key="3">
    <source>
        <dbReference type="EMBL" id="PMD21789.1"/>
    </source>
</evidence>
<accession>A0A2J6Q693</accession>
<dbReference type="Pfam" id="PF00112">
    <property type="entry name" value="Peptidase_C1"/>
    <property type="match status" value="1"/>
</dbReference>
<dbReference type="PANTHER" id="PTHR12411">
    <property type="entry name" value="CYSTEINE PROTEASE FAMILY C1-RELATED"/>
    <property type="match status" value="1"/>
</dbReference>
<dbReference type="STRING" id="1745343.A0A2J6Q693"/>
<evidence type="ECO:0000256" key="1">
    <source>
        <dbReference type="ARBA" id="ARBA00008455"/>
    </source>
</evidence>
<dbReference type="EMBL" id="KZ613480">
    <property type="protein sequence ID" value="PMD21789.1"/>
    <property type="molecule type" value="Genomic_DNA"/>
</dbReference>
<comment type="similarity">
    <text evidence="1">Belongs to the peptidase C1 family.</text>
</comment>
<dbReference type="SUPFAM" id="SSF54001">
    <property type="entry name" value="Cysteine proteinases"/>
    <property type="match status" value="1"/>
</dbReference>
<dbReference type="AlphaFoldDB" id="A0A2J6Q693"/>
<dbReference type="PROSITE" id="PS00139">
    <property type="entry name" value="THIOL_PROTEASE_CYS"/>
    <property type="match status" value="1"/>
</dbReference>
<dbReference type="InterPro" id="IPR038765">
    <property type="entry name" value="Papain-like_cys_pep_sf"/>
</dbReference>
<dbReference type="InterPro" id="IPR025660">
    <property type="entry name" value="Pept_his_AS"/>
</dbReference>
<dbReference type="InterPro" id="IPR000668">
    <property type="entry name" value="Peptidase_C1A_C"/>
</dbReference>
<name>A0A2J6Q693_9HELO</name>
<dbReference type="Gene3D" id="3.90.70.10">
    <property type="entry name" value="Cysteine proteinases"/>
    <property type="match status" value="1"/>
</dbReference>
<dbReference type="Proteomes" id="UP000235672">
    <property type="component" value="Unassembled WGS sequence"/>
</dbReference>
<organism evidence="3 4">
    <name type="scientific">Hyaloscypha hepaticicola</name>
    <dbReference type="NCBI Taxonomy" id="2082293"/>
    <lineage>
        <taxon>Eukaryota</taxon>
        <taxon>Fungi</taxon>
        <taxon>Dikarya</taxon>
        <taxon>Ascomycota</taxon>
        <taxon>Pezizomycotina</taxon>
        <taxon>Leotiomycetes</taxon>
        <taxon>Helotiales</taxon>
        <taxon>Hyaloscyphaceae</taxon>
        <taxon>Hyaloscypha</taxon>
    </lineage>
</organism>
<protein>
    <submittedName>
        <fullName evidence="3">Cysteine proteinase</fullName>
    </submittedName>
</protein>
<dbReference type="GO" id="GO:0006508">
    <property type="term" value="P:proteolysis"/>
    <property type="evidence" value="ECO:0007669"/>
    <property type="project" value="InterPro"/>
</dbReference>
<dbReference type="InterPro" id="IPR013128">
    <property type="entry name" value="Peptidase_C1A"/>
</dbReference>
<reference evidence="3 4" key="1">
    <citation type="submission" date="2016-05" db="EMBL/GenBank/DDBJ databases">
        <title>A degradative enzymes factory behind the ericoid mycorrhizal symbiosis.</title>
        <authorList>
            <consortium name="DOE Joint Genome Institute"/>
            <person name="Martino E."/>
            <person name="Morin E."/>
            <person name="Grelet G."/>
            <person name="Kuo A."/>
            <person name="Kohler A."/>
            <person name="Daghino S."/>
            <person name="Barry K."/>
            <person name="Choi C."/>
            <person name="Cichocki N."/>
            <person name="Clum A."/>
            <person name="Copeland A."/>
            <person name="Hainaut M."/>
            <person name="Haridas S."/>
            <person name="Labutti K."/>
            <person name="Lindquist E."/>
            <person name="Lipzen A."/>
            <person name="Khouja H.-R."/>
            <person name="Murat C."/>
            <person name="Ohm R."/>
            <person name="Olson A."/>
            <person name="Spatafora J."/>
            <person name="Veneault-Fourrey C."/>
            <person name="Henrissat B."/>
            <person name="Grigoriev I."/>
            <person name="Martin F."/>
            <person name="Perotto S."/>
        </authorList>
    </citation>
    <scope>NUCLEOTIDE SEQUENCE [LARGE SCALE GENOMIC DNA]</scope>
    <source>
        <strain evidence="3 4">UAMH 7357</strain>
    </source>
</reference>
<dbReference type="SMART" id="SM00645">
    <property type="entry name" value="Pept_C1"/>
    <property type="match status" value="1"/>
</dbReference>
<evidence type="ECO:0000313" key="4">
    <source>
        <dbReference type="Proteomes" id="UP000235672"/>
    </source>
</evidence>
<dbReference type="InterPro" id="IPR000169">
    <property type="entry name" value="Pept_cys_AS"/>
</dbReference>
<evidence type="ECO:0000259" key="2">
    <source>
        <dbReference type="SMART" id="SM00645"/>
    </source>
</evidence>
<proteinExistence type="inferred from homology"/>
<keyword evidence="4" id="KW-1185">Reference proteome</keyword>
<dbReference type="GO" id="GO:0008234">
    <property type="term" value="F:cysteine-type peptidase activity"/>
    <property type="evidence" value="ECO:0007669"/>
    <property type="project" value="InterPro"/>
</dbReference>
<feature type="domain" description="Peptidase C1A papain C-terminal" evidence="2">
    <location>
        <begin position="49"/>
        <end position="261"/>
    </location>
</feature>
<sequence length="622" mass="67802">MIWSTIAVSNLTIPVTAPGSGPALAIETFTPASSNSTIIPRGETKKRGLPVSVDWRNRGGLNWLTSIQDQGGCESCWVFSATALIETMVRIQHGMWSKRSEADIHDSMGVSCAQTGGPDGALTWAAGTGAGVADKQCDEYDGDDKPWFPCGDRSGRTLRIPTYTSLNTVADQKQWLADVGPISACFNVYWDFFSWDWAKAPYKYDGTSGLDGGHCILLVGYDDNEGAWIMRNSWGPYFGVNGYGNLTYGTAQIDNWTKFGITNVNPDPWTRKRHHNGCLYQGGNGAIHKNFEMVRANPAGGLTQIWRDGSSWAWSVGSNLVATDSTGKPQVGQYVNGQPSMLGSSFNRDFEVLFWGDSGTLNHWYYSETHGGWYFTGQLNYPTSAVQNSFSGYPGFVETDDSNFAIVVRNSDGSLWESQRNTKTGAFTFEAVISGPATVLQSGPALVQSNVNLDQNDPLSAGNLYVVAVLASGKMQMFYRPSSNNPFSPVSMNKTWIPTEVFGSGIGDTAPVMVQDYWRTQDENTPGGFQLLIAVNGVVQHWQRVNTDIATNPPVAGANAGMLGPGKWQHVLTFGTGIRNVWSLVHGSFNQALEAVVEDMAGNLWHWEYTNAGWNVVAEIPS</sequence>
<dbReference type="PROSITE" id="PS00639">
    <property type="entry name" value="THIOL_PROTEASE_HIS"/>
    <property type="match status" value="1"/>
</dbReference>